<dbReference type="Proteomes" id="UP000037696">
    <property type="component" value="Unassembled WGS sequence"/>
</dbReference>
<dbReference type="OrthoDB" id="199599at2759"/>
<dbReference type="AlphaFoldDB" id="A0A0M8NY37"/>
<evidence type="ECO:0000256" key="2">
    <source>
        <dbReference type="ARBA" id="ARBA00022692"/>
    </source>
</evidence>
<organism evidence="6 7">
    <name type="scientific">Penicillium nordicum</name>
    <dbReference type="NCBI Taxonomy" id="229535"/>
    <lineage>
        <taxon>Eukaryota</taxon>
        <taxon>Fungi</taxon>
        <taxon>Dikarya</taxon>
        <taxon>Ascomycota</taxon>
        <taxon>Pezizomycotina</taxon>
        <taxon>Eurotiomycetes</taxon>
        <taxon>Eurotiomycetidae</taxon>
        <taxon>Eurotiales</taxon>
        <taxon>Aspergillaceae</taxon>
        <taxon>Penicillium</taxon>
    </lineage>
</organism>
<accession>A0A0M8NY37</accession>
<evidence type="ECO:0000313" key="6">
    <source>
        <dbReference type="EMBL" id="KOS39617.1"/>
    </source>
</evidence>
<keyword evidence="7" id="KW-1185">Reference proteome</keyword>
<keyword evidence="2" id="KW-0812">Transmembrane</keyword>
<evidence type="ECO:0000256" key="3">
    <source>
        <dbReference type="ARBA" id="ARBA00022989"/>
    </source>
</evidence>
<dbReference type="EMBL" id="LHQQ01000195">
    <property type="protein sequence ID" value="KOS39617.1"/>
    <property type="molecule type" value="Genomic_DNA"/>
</dbReference>
<comment type="subcellular location">
    <subcellularLocation>
        <location evidence="1">Endomembrane system</location>
        <topology evidence="1">Multi-pass membrane protein</topology>
    </subcellularLocation>
</comment>
<protein>
    <recommendedName>
        <fullName evidence="5">DUF202 domain-containing protein</fullName>
    </recommendedName>
</protein>
<dbReference type="InterPro" id="IPR003807">
    <property type="entry name" value="DUF202"/>
</dbReference>
<dbReference type="GO" id="GO:0012505">
    <property type="term" value="C:endomembrane system"/>
    <property type="evidence" value="ECO:0007669"/>
    <property type="project" value="UniProtKB-SubCell"/>
</dbReference>
<comment type="caution">
    <text evidence="6">The sequence shown here is derived from an EMBL/GenBank/DDBJ whole genome shotgun (WGS) entry which is preliminary data.</text>
</comment>
<evidence type="ECO:0000259" key="5">
    <source>
        <dbReference type="Pfam" id="PF02656"/>
    </source>
</evidence>
<evidence type="ECO:0000256" key="1">
    <source>
        <dbReference type="ARBA" id="ARBA00004127"/>
    </source>
</evidence>
<keyword evidence="3" id="KW-1133">Transmembrane helix</keyword>
<gene>
    <name evidence="6" type="ORF">ACN38_g9539</name>
</gene>
<name>A0A0M8NY37_9EURO</name>
<feature type="domain" description="DUF202" evidence="5">
    <location>
        <begin position="22"/>
        <end position="62"/>
    </location>
</feature>
<sequence length="177" mass="20554">MNRHLFRRLLSQPVANKGSELRDHQANERTFLSWNRFGLAFAAMSLALARLDIIDNIFNRKHREETAAASKASLETKSEGTLSNRQTENTPILLEIYTFLYFEFNVHNPRNKNERLRYETIRLYAALHIVNCFAGYDTSTLPTAYVTGELKQGSKLWVYLMNNIKEDLLRESELVLL</sequence>
<keyword evidence="4" id="KW-0472">Membrane</keyword>
<evidence type="ECO:0000256" key="4">
    <source>
        <dbReference type="ARBA" id="ARBA00023136"/>
    </source>
</evidence>
<dbReference type="Pfam" id="PF02656">
    <property type="entry name" value="DUF202"/>
    <property type="match status" value="1"/>
</dbReference>
<evidence type="ECO:0000313" key="7">
    <source>
        <dbReference type="Proteomes" id="UP000037696"/>
    </source>
</evidence>
<proteinExistence type="predicted"/>
<reference evidence="6 7" key="1">
    <citation type="submission" date="2015-08" db="EMBL/GenBank/DDBJ databases">
        <title>Genome sequencing of Penicillium nordicum.</title>
        <authorList>
            <person name="Nguyen H.D."/>
            <person name="Seifert K.A."/>
        </authorList>
    </citation>
    <scope>NUCLEOTIDE SEQUENCE [LARGE SCALE GENOMIC DNA]</scope>
    <source>
        <strain evidence="6 7">DAOMC 185683</strain>
    </source>
</reference>